<comment type="caution">
    <text evidence="1">The sequence shown here is derived from an EMBL/GenBank/DDBJ whole genome shotgun (WGS) entry which is preliminary data.</text>
</comment>
<evidence type="ECO:0000313" key="1">
    <source>
        <dbReference type="EMBL" id="CAD8079173.1"/>
    </source>
</evidence>
<evidence type="ECO:0000313" key="2">
    <source>
        <dbReference type="Proteomes" id="UP000692954"/>
    </source>
</evidence>
<organism evidence="1 2">
    <name type="scientific">Paramecium sonneborni</name>
    <dbReference type="NCBI Taxonomy" id="65129"/>
    <lineage>
        <taxon>Eukaryota</taxon>
        <taxon>Sar</taxon>
        <taxon>Alveolata</taxon>
        <taxon>Ciliophora</taxon>
        <taxon>Intramacronucleata</taxon>
        <taxon>Oligohymenophorea</taxon>
        <taxon>Peniculida</taxon>
        <taxon>Parameciidae</taxon>
        <taxon>Paramecium</taxon>
    </lineage>
</organism>
<reference evidence="1" key="1">
    <citation type="submission" date="2021-01" db="EMBL/GenBank/DDBJ databases">
        <authorList>
            <consortium name="Genoscope - CEA"/>
            <person name="William W."/>
        </authorList>
    </citation>
    <scope>NUCLEOTIDE SEQUENCE</scope>
</reference>
<protein>
    <submittedName>
        <fullName evidence="1">Uncharacterized protein</fullName>
    </submittedName>
</protein>
<dbReference type="Proteomes" id="UP000692954">
    <property type="component" value="Unassembled WGS sequence"/>
</dbReference>
<name>A0A8S1MPS6_9CILI</name>
<dbReference type="EMBL" id="CAJJDN010000038">
    <property type="protein sequence ID" value="CAD8079173.1"/>
    <property type="molecule type" value="Genomic_DNA"/>
</dbReference>
<sequence length="162" mass="19374">MNILLFVIQGYAYKINRTSLVERMFEQQGDNLKLHRIELLQLAKLKTETDLKTSSIYPQYYCKRFKTEVPEVNSQEIIPQSMTTAKKNLLYYQNKKKQRKNQIKQQMDLMSQNLENNQPKYHMRYCLILNLSSFLKLIDAIIQYNIQNNICCNHNKPNDNNY</sequence>
<accession>A0A8S1MPS6</accession>
<keyword evidence="2" id="KW-1185">Reference proteome</keyword>
<dbReference type="AlphaFoldDB" id="A0A8S1MPS6"/>
<gene>
    <name evidence="1" type="ORF">PSON_ATCC_30995.1.T0380319</name>
</gene>
<proteinExistence type="predicted"/>